<dbReference type="PANTHER" id="PTHR12223">
    <property type="entry name" value="VESICULAR MANNOSE-BINDING LECTIN"/>
    <property type="match status" value="1"/>
</dbReference>
<keyword evidence="3" id="KW-0732">Signal</keyword>
<proteinExistence type="predicted"/>
<gene>
    <name evidence="9" type="ORF">RUM44_002271</name>
</gene>
<evidence type="ECO:0000256" key="5">
    <source>
        <dbReference type="ARBA" id="ARBA00023136"/>
    </source>
</evidence>
<dbReference type="SUPFAM" id="SSF49899">
    <property type="entry name" value="Concanavalin A-like lectins/glucanases"/>
    <property type="match status" value="1"/>
</dbReference>
<dbReference type="PROSITE" id="PS51328">
    <property type="entry name" value="L_LECTIN_LIKE"/>
    <property type="match status" value="1"/>
</dbReference>
<feature type="region of interest" description="Disordered" evidence="6">
    <location>
        <begin position="1"/>
        <end position="24"/>
    </location>
</feature>
<feature type="transmembrane region" description="Helical" evidence="7">
    <location>
        <begin position="313"/>
        <end position="335"/>
    </location>
</feature>
<keyword evidence="10" id="KW-1185">Reference proteome</keyword>
<evidence type="ECO:0000256" key="1">
    <source>
        <dbReference type="ARBA" id="ARBA00004479"/>
    </source>
</evidence>
<protein>
    <recommendedName>
        <fullName evidence="8">L-type lectin-like domain-containing protein</fullName>
    </recommendedName>
</protein>
<dbReference type="Gene3D" id="2.60.120.200">
    <property type="match status" value="1"/>
</dbReference>
<evidence type="ECO:0000259" key="8">
    <source>
        <dbReference type="PROSITE" id="PS51328"/>
    </source>
</evidence>
<comment type="subcellular location">
    <subcellularLocation>
        <location evidence="1">Membrane</location>
        <topology evidence="1">Single-pass type I membrane protein</topology>
    </subcellularLocation>
</comment>
<evidence type="ECO:0000256" key="3">
    <source>
        <dbReference type="ARBA" id="ARBA00022729"/>
    </source>
</evidence>
<evidence type="ECO:0000313" key="10">
    <source>
        <dbReference type="Proteomes" id="UP001359485"/>
    </source>
</evidence>
<sequence>MTDVSSALSGTVSAGTAERGRREKEARQRVFLAASWTLPANAEWNTKDFMKREHSLIKPYQATGTTTPYWDILGNTIVTTNYVRLTPDSQSKNGAVWNQLPCNVRNWELQIHFKVHGSGKDLYGDGLAIWYARTKMVSGPVFGNMDYFQGLAIILDTYSNHNGPHQHQHPYISGMVNNGSLHYDHDRDGTHTQIAGCEAKFRNVDHDTHIAIRYERNTLTVSTDFENKAAWKVCFQSKGVILPTGYYFGVSAATGDLSDNHDLISIRLFELDIPEDGKDLDDRSNILPSAVFFEPPRERTEDPKPSSWSGVKLFLVMMLGSITLIAIVVIGIMYYQKQQENSRKRFY</sequence>
<evidence type="ECO:0000256" key="6">
    <source>
        <dbReference type="SAM" id="MobiDB-lite"/>
    </source>
</evidence>
<dbReference type="Pfam" id="PF03388">
    <property type="entry name" value="Lectin_leg-like"/>
    <property type="match status" value="1"/>
</dbReference>
<keyword evidence="2 7" id="KW-0812">Transmembrane</keyword>
<dbReference type="EMBL" id="JAWJWF010000047">
    <property type="protein sequence ID" value="KAK6622460.1"/>
    <property type="molecule type" value="Genomic_DNA"/>
</dbReference>
<dbReference type="InterPro" id="IPR051136">
    <property type="entry name" value="Intracellular_Lectin-GPT"/>
</dbReference>
<dbReference type="Proteomes" id="UP001359485">
    <property type="component" value="Unassembled WGS sequence"/>
</dbReference>
<name>A0ABR1AME0_POLSC</name>
<dbReference type="InterPro" id="IPR013320">
    <property type="entry name" value="ConA-like_dom_sf"/>
</dbReference>
<dbReference type="InterPro" id="IPR005052">
    <property type="entry name" value="Lectin_leg"/>
</dbReference>
<dbReference type="PANTHER" id="PTHR12223:SF45">
    <property type="entry name" value="RE50040P"/>
    <property type="match status" value="1"/>
</dbReference>
<accession>A0ABR1AME0</accession>
<organism evidence="9 10">
    <name type="scientific">Polyplax serrata</name>
    <name type="common">Common mouse louse</name>
    <dbReference type="NCBI Taxonomy" id="468196"/>
    <lineage>
        <taxon>Eukaryota</taxon>
        <taxon>Metazoa</taxon>
        <taxon>Ecdysozoa</taxon>
        <taxon>Arthropoda</taxon>
        <taxon>Hexapoda</taxon>
        <taxon>Insecta</taxon>
        <taxon>Pterygota</taxon>
        <taxon>Neoptera</taxon>
        <taxon>Paraneoptera</taxon>
        <taxon>Psocodea</taxon>
        <taxon>Troctomorpha</taxon>
        <taxon>Phthiraptera</taxon>
        <taxon>Anoplura</taxon>
        <taxon>Polyplacidae</taxon>
        <taxon>Polyplax</taxon>
    </lineage>
</organism>
<feature type="compositionally biased region" description="Polar residues" evidence="6">
    <location>
        <begin position="1"/>
        <end position="14"/>
    </location>
</feature>
<evidence type="ECO:0000313" key="9">
    <source>
        <dbReference type="EMBL" id="KAK6622460.1"/>
    </source>
</evidence>
<comment type="caution">
    <text evidence="9">The sequence shown here is derived from an EMBL/GenBank/DDBJ whole genome shotgun (WGS) entry which is preliminary data.</text>
</comment>
<evidence type="ECO:0000256" key="7">
    <source>
        <dbReference type="SAM" id="Phobius"/>
    </source>
</evidence>
<reference evidence="9 10" key="1">
    <citation type="submission" date="2023-09" db="EMBL/GenBank/DDBJ databases">
        <title>Genomes of two closely related lineages of the louse Polyplax serrata with different host specificities.</title>
        <authorList>
            <person name="Martinu J."/>
            <person name="Tarabai H."/>
            <person name="Stefka J."/>
            <person name="Hypsa V."/>
        </authorList>
    </citation>
    <scope>NUCLEOTIDE SEQUENCE [LARGE SCALE GENOMIC DNA]</scope>
    <source>
        <strain evidence="9">98ZLc_SE</strain>
    </source>
</reference>
<evidence type="ECO:0000256" key="2">
    <source>
        <dbReference type="ARBA" id="ARBA00022692"/>
    </source>
</evidence>
<keyword evidence="4 7" id="KW-1133">Transmembrane helix</keyword>
<feature type="domain" description="L-type lectin-like" evidence="8">
    <location>
        <begin position="48"/>
        <end position="271"/>
    </location>
</feature>
<evidence type="ECO:0000256" key="4">
    <source>
        <dbReference type="ARBA" id="ARBA00022989"/>
    </source>
</evidence>
<keyword evidence="5 7" id="KW-0472">Membrane</keyword>